<evidence type="ECO:0000256" key="8">
    <source>
        <dbReference type="ARBA" id="ARBA00022692"/>
    </source>
</evidence>
<evidence type="ECO:0000256" key="6">
    <source>
        <dbReference type="ARBA" id="ARBA00014944"/>
    </source>
</evidence>
<protein>
    <recommendedName>
        <fullName evidence="6">CDP-diacylglycerol--glycerol-3-phosphate 3-phosphatidyltransferase</fullName>
        <ecNumber evidence="5">2.7.8.5</ecNumber>
    </recommendedName>
</protein>
<evidence type="ECO:0000256" key="10">
    <source>
        <dbReference type="ARBA" id="ARBA00023098"/>
    </source>
</evidence>
<evidence type="ECO:0000256" key="14">
    <source>
        <dbReference type="ARBA" id="ARBA00048586"/>
    </source>
</evidence>
<keyword evidence="10" id="KW-0443">Lipid metabolism</keyword>
<dbReference type="EMBL" id="FMJD01000007">
    <property type="protein sequence ID" value="SCM75736.1"/>
    <property type="molecule type" value="Genomic_DNA"/>
</dbReference>
<keyword evidence="7" id="KW-0444">Lipid biosynthesis</keyword>
<proteinExistence type="inferred from homology"/>
<dbReference type="Pfam" id="PF01066">
    <property type="entry name" value="CDP-OH_P_transf"/>
    <property type="match status" value="1"/>
</dbReference>
<evidence type="ECO:0000256" key="2">
    <source>
        <dbReference type="ARBA" id="ARBA00005042"/>
    </source>
</evidence>
<dbReference type="PIRSF" id="PIRSF000847">
    <property type="entry name" value="Phos_ph_gly_syn"/>
    <property type="match status" value="1"/>
</dbReference>
<name>A0A212LDT9_9HYPH</name>
<evidence type="ECO:0000256" key="4">
    <source>
        <dbReference type="ARBA" id="ARBA00010441"/>
    </source>
</evidence>
<dbReference type="EC" id="2.7.8.5" evidence="5"/>
<keyword evidence="13" id="KW-1208">Phospholipid metabolism</keyword>
<dbReference type="GO" id="GO:0008444">
    <property type="term" value="F:CDP-diacylglycerol-glycerol-3-phosphate 3-phosphatidyltransferase activity"/>
    <property type="evidence" value="ECO:0007669"/>
    <property type="project" value="UniProtKB-EC"/>
</dbReference>
<dbReference type="GO" id="GO:0016020">
    <property type="term" value="C:membrane"/>
    <property type="evidence" value="ECO:0007669"/>
    <property type="project" value="UniProtKB-SubCell"/>
</dbReference>
<evidence type="ECO:0000256" key="13">
    <source>
        <dbReference type="ARBA" id="ARBA00023264"/>
    </source>
</evidence>
<dbReference type="PANTHER" id="PTHR14269:SF62">
    <property type="entry name" value="CDP-DIACYLGLYCEROL--GLYCEROL-3-PHOSPHATE 3-PHOSPHATIDYLTRANSFERASE 1, CHLOROPLASTIC"/>
    <property type="match status" value="1"/>
</dbReference>
<dbReference type="Gene3D" id="1.20.120.1760">
    <property type="match status" value="1"/>
</dbReference>
<keyword evidence="16" id="KW-0808">Transferase</keyword>
<evidence type="ECO:0000256" key="5">
    <source>
        <dbReference type="ARBA" id="ARBA00013170"/>
    </source>
</evidence>
<evidence type="ECO:0000256" key="15">
    <source>
        <dbReference type="SAM" id="Phobius"/>
    </source>
</evidence>
<evidence type="ECO:0000256" key="12">
    <source>
        <dbReference type="ARBA" id="ARBA00023209"/>
    </source>
</evidence>
<evidence type="ECO:0000256" key="1">
    <source>
        <dbReference type="ARBA" id="ARBA00004141"/>
    </source>
</evidence>
<sequence length="188" mass="19826">MTDTTFPRGRLLTIPNLITLARLIAVPAVILLLLDGDFGWAFAVFVIAGISDGVDGAIARHVPGQASELGRLLDPVADKALLVSIFVVLAATGHAPMWLTVLVVSRDVLIVGGVIVSWLASKPVPIVPLMISKANTAAQILYAALLLADLGLAWRLEPLVDIMGWVVAALTLVSAAAYVRGWLAFMQG</sequence>
<evidence type="ECO:0000256" key="11">
    <source>
        <dbReference type="ARBA" id="ARBA00023136"/>
    </source>
</evidence>
<keyword evidence="8 15" id="KW-0812">Transmembrane</keyword>
<comment type="catalytic activity">
    <reaction evidence="14">
        <text>a CDP-1,2-diacyl-sn-glycerol + sn-glycerol 3-phosphate = a 1,2-diacyl-sn-glycero-3-phospho-(1'-sn-glycero-3'-phosphate) + CMP + H(+)</text>
        <dbReference type="Rhea" id="RHEA:12593"/>
        <dbReference type="ChEBI" id="CHEBI:15378"/>
        <dbReference type="ChEBI" id="CHEBI:57597"/>
        <dbReference type="ChEBI" id="CHEBI:58332"/>
        <dbReference type="ChEBI" id="CHEBI:60110"/>
        <dbReference type="ChEBI" id="CHEBI:60377"/>
        <dbReference type="EC" id="2.7.8.5"/>
    </reaction>
</comment>
<evidence type="ECO:0000313" key="16">
    <source>
        <dbReference type="EMBL" id="SCM75736.1"/>
    </source>
</evidence>
<keyword evidence="9 15" id="KW-1133">Transmembrane helix</keyword>
<dbReference type="GO" id="GO:0046474">
    <property type="term" value="P:glycerophospholipid biosynthetic process"/>
    <property type="evidence" value="ECO:0007669"/>
    <property type="project" value="TreeGrafter"/>
</dbReference>
<feature type="transmembrane region" description="Helical" evidence="15">
    <location>
        <begin position="109"/>
        <end position="131"/>
    </location>
</feature>
<dbReference type="PANTHER" id="PTHR14269">
    <property type="entry name" value="CDP-DIACYLGLYCEROL--GLYCEROL-3-PHOSPHATE 3-PHOSPHATIDYLTRANSFERASE-RELATED"/>
    <property type="match status" value="1"/>
</dbReference>
<comment type="pathway">
    <text evidence="3">Lipid metabolism.</text>
</comment>
<comment type="similarity">
    <text evidence="4">Belongs to the CDP-alcohol phosphatidyltransferase class-I family.</text>
</comment>
<gene>
    <name evidence="16" type="ORF">KL86PLE_30184</name>
</gene>
<evidence type="ECO:0000256" key="7">
    <source>
        <dbReference type="ARBA" id="ARBA00022516"/>
    </source>
</evidence>
<accession>A0A212LDT9</accession>
<feature type="transmembrane region" description="Helical" evidence="15">
    <location>
        <begin position="12"/>
        <end position="34"/>
    </location>
</feature>
<evidence type="ECO:0000256" key="9">
    <source>
        <dbReference type="ARBA" id="ARBA00022989"/>
    </source>
</evidence>
<dbReference type="AlphaFoldDB" id="A0A212LDT9"/>
<keyword evidence="12" id="KW-0594">Phospholipid biosynthesis</keyword>
<dbReference type="InterPro" id="IPR004570">
    <property type="entry name" value="Phosphatidylglycerol_P_synth"/>
</dbReference>
<dbReference type="InterPro" id="IPR000462">
    <property type="entry name" value="CDP-OH_P_trans"/>
</dbReference>
<dbReference type="InterPro" id="IPR043130">
    <property type="entry name" value="CDP-OH_PTrfase_TM_dom"/>
</dbReference>
<dbReference type="RefSeq" id="WP_342588545.1">
    <property type="nucleotide sequence ID" value="NZ_LT608334.1"/>
</dbReference>
<feature type="transmembrane region" description="Helical" evidence="15">
    <location>
        <begin position="162"/>
        <end position="183"/>
    </location>
</feature>
<reference evidence="16" key="1">
    <citation type="submission" date="2016-08" db="EMBL/GenBank/DDBJ databases">
        <authorList>
            <person name="Seilhamer J.J."/>
        </authorList>
    </citation>
    <scope>NUCLEOTIDE SEQUENCE</scope>
    <source>
        <strain evidence="16">86</strain>
    </source>
</reference>
<organism evidence="16">
    <name type="scientific">uncultured Pleomorphomonas sp</name>
    <dbReference type="NCBI Taxonomy" id="442121"/>
    <lineage>
        <taxon>Bacteria</taxon>
        <taxon>Pseudomonadati</taxon>
        <taxon>Pseudomonadota</taxon>
        <taxon>Alphaproteobacteria</taxon>
        <taxon>Hyphomicrobiales</taxon>
        <taxon>Pleomorphomonadaceae</taxon>
        <taxon>Pleomorphomonas</taxon>
        <taxon>environmental samples</taxon>
    </lineage>
</organism>
<dbReference type="FunFam" id="1.20.120.1760:FF:000033">
    <property type="entry name" value="CDP-alcohol phosphatidyltransferase"/>
    <property type="match status" value="1"/>
</dbReference>
<evidence type="ECO:0000256" key="3">
    <source>
        <dbReference type="ARBA" id="ARBA00005189"/>
    </source>
</evidence>
<comment type="subcellular location">
    <subcellularLocation>
        <location evidence="1">Membrane</location>
        <topology evidence="1">Multi-pass membrane protein</topology>
    </subcellularLocation>
</comment>
<keyword evidence="11 15" id="KW-0472">Membrane</keyword>
<feature type="transmembrane region" description="Helical" evidence="15">
    <location>
        <begin position="80"/>
        <end position="103"/>
    </location>
</feature>
<dbReference type="InterPro" id="IPR050324">
    <property type="entry name" value="CDP-alcohol_PTase-I"/>
</dbReference>
<comment type="pathway">
    <text evidence="2">Phospholipid metabolism; phosphatidylglycerol biosynthesis; phosphatidylglycerol from CDP-diacylglycerol: step 1/2.</text>
</comment>